<evidence type="ECO:0000313" key="3">
    <source>
        <dbReference type="Proteomes" id="UP000237061"/>
    </source>
</evidence>
<dbReference type="EMBL" id="PPXC01000015">
    <property type="protein sequence ID" value="POH72313.1"/>
    <property type="molecule type" value="Genomic_DNA"/>
</dbReference>
<dbReference type="InterPro" id="IPR000594">
    <property type="entry name" value="ThiF_NAD_FAD-bd"/>
</dbReference>
<proteinExistence type="predicted"/>
<dbReference type="Pfam" id="PF00899">
    <property type="entry name" value="ThiF"/>
    <property type="match status" value="1"/>
</dbReference>
<feature type="domain" description="THIF-type NAD/FAD binding fold" evidence="1">
    <location>
        <begin position="112"/>
        <end position="347"/>
    </location>
</feature>
<keyword evidence="3" id="KW-1185">Reference proteome</keyword>
<dbReference type="InterPro" id="IPR035985">
    <property type="entry name" value="Ubiquitin-activating_enz"/>
</dbReference>
<dbReference type="AlphaFoldDB" id="A0A2S3ZT06"/>
<name>A0A2S3ZT06_ARTGL</name>
<dbReference type="RefSeq" id="WP_103466974.1">
    <property type="nucleotide sequence ID" value="NZ_PPXB01000008.1"/>
</dbReference>
<dbReference type="Proteomes" id="UP000237061">
    <property type="component" value="Unassembled WGS sequence"/>
</dbReference>
<reference evidence="2 3" key="1">
    <citation type="submission" date="2018-01" db="EMBL/GenBank/DDBJ databases">
        <title>Arthrobacter sp. nov., from glaciers in China.</title>
        <authorList>
            <person name="Liu Q."/>
            <person name="Xin Y.-H."/>
        </authorList>
    </citation>
    <scope>NUCLEOTIDE SEQUENCE [LARGE SCALE GENOMIC DNA]</scope>
    <source>
        <strain evidence="2 3">HLT2-12-2</strain>
    </source>
</reference>
<evidence type="ECO:0000313" key="2">
    <source>
        <dbReference type="EMBL" id="POH72313.1"/>
    </source>
</evidence>
<gene>
    <name evidence="2" type="ORF">CVS27_16705</name>
</gene>
<protein>
    <recommendedName>
        <fullName evidence="1">THIF-type NAD/FAD binding fold domain-containing protein</fullName>
    </recommendedName>
</protein>
<dbReference type="InterPro" id="IPR022291">
    <property type="entry name" value="Bacteriocin_synth_cyclodeHase"/>
</dbReference>
<evidence type="ECO:0000259" key="1">
    <source>
        <dbReference type="Pfam" id="PF00899"/>
    </source>
</evidence>
<dbReference type="SUPFAM" id="SSF69572">
    <property type="entry name" value="Activating enzymes of the ubiquitin-like proteins"/>
    <property type="match status" value="1"/>
</dbReference>
<sequence length="364" mass="38665">MTTINPGLRMVRRSSHSIQIGLGPGGVILDGLAESDLAFVTALGQGITDGEVFVQAAALGVEPARALDICAKISELLFSDSELTTQGFRGERLLPERAALLSLYRAPSQDYMTRREHAVVHVVGLGRTGAALAAVLVSAGVGTLLLEDDRAVIATDVSPGSFLLADIGLARSVAVRRHLLRLDPSSNAHIVHDGGTGGPSLRYLDLAVVVGHDVVHASTSARFMGAERPHLFVLLREQDGVVGPLVVPGETACAECVERHRSIHDPQWLEVCGQLARSQQSATGRRRTAHLLENAAMAVTLAGTAAQHALLFLDAVNQPASWSSVLTFHPDNGRWTQQEFSAHPECGCQWQNQSLATISSTASP</sequence>
<organism evidence="2 3">
    <name type="scientific">Arthrobacter glacialis</name>
    <dbReference type="NCBI Taxonomy" id="1664"/>
    <lineage>
        <taxon>Bacteria</taxon>
        <taxon>Bacillati</taxon>
        <taxon>Actinomycetota</taxon>
        <taxon>Actinomycetes</taxon>
        <taxon>Micrococcales</taxon>
        <taxon>Micrococcaceae</taxon>
        <taxon>Arthrobacter</taxon>
    </lineage>
</organism>
<dbReference type="NCBIfam" id="TIGR03882">
    <property type="entry name" value="cyclo_dehyd_2"/>
    <property type="match status" value="1"/>
</dbReference>
<comment type="caution">
    <text evidence="2">The sequence shown here is derived from an EMBL/GenBank/DDBJ whole genome shotgun (WGS) entry which is preliminary data.</text>
</comment>
<accession>A0A2S3ZT06</accession>
<dbReference type="GO" id="GO:0008641">
    <property type="term" value="F:ubiquitin-like modifier activating enzyme activity"/>
    <property type="evidence" value="ECO:0007669"/>
    <property type="project" value="InterPro"/>
</dbReference>
<dbReference type="OrthoDB" id="4426339at2"/>
<dbReference type="Gene3D" id="3.40.50.720">
    <property type="entry name" value="NAD(P)-binding Rossmann-like Domain"/>
    <property type="match status" value="1"/>
</dbReference>